<name>A0A7U9H9W5_STRLI</name>
<evidence type="ECO:0000313" key="2">
    <source>
        <dbReference type="EMBL" id="EOY46404.1"/>
    </source>
</evidence>
<sequence length="152" mass="17422">MPGHGHRGALRHHPPTAVLVRLQHRPRIRLRTAARQRVRRLGTGPVPPPEHRSVHRHENPQLRAAEPEDTTPGPRLHLPQRTGHPRPLRTPRRQPGRVGTPPAPCRPYRTQPLRHPHGTDRLHRTHQVTTVHAAHPAIDRRARRRRSTAVHP</sequence>
<evidence type="ECO:0000313" key="3">
    <source>
        <dbReference type="Proteomes" id="UP000014062"/>
    </source>
</evidence>
<feature type="compositionally biased region" description="Basic residues" evidence="1">
    <location>
        <begin position="83"/>
        <end position="95"/>
    </location>
</feature>
<protein>
    <submittedName>
        <fullName evidence="2">Uncharacterized protein</fullName>
    </submittedName>
</protein>
<accession>A0A7U9H9W5</accession>
<dbReference type="EMBL" id="CM001889">
    <property type="protein sequence ID" value="EOY46404.1"/>
    <property type="molecule type" value="Genomic_DNA"/>
</dbReference>
<dbReference type="Proteomes" id="UP000014062">
    <property type="component" value="Chromosome"/>
</dbReference>
<dbReference type="AlphaFoldDB" id="A0A7U9H9W5"/>
<feature type="compositionally biased region" description="Basic and acidic residues" evidence="1">
    <location>
        <begin position="49"/>
        <end position="60"/>
    </location>
</feature>
<proteinExistence type="predicted"/>
<evidence type="ECO:0000256" key="1">
    <source>
        <dbReference type="SAM" id="MobiDB-lite"/>
    </source>
</evidence>
<feature type="compositionally biased region" description="Basic residues" evidence="1">
    <location>
        <begin position="1"/>
        <end position="14"/>
    </location>
</feature>
<feature type="compositionally biased region" description="Basic residues" evidence="1">
    <location>
        <begin position="22"/>
        <end position="40"/>
    </location>
</feature>
<reference evidence="3" key="1">
    <citation type="journal article" date="2013" name="Genome Biol. Evol.">
        <title>The genome sequence of Streptomyces lividans 66 reveals a novel tRNA-dependent peptide biosynthetic system within a metal-related genomic island.</title>
        <authorList>
            <person name="Cruz-Morales P."/>
            <person name="Vijgenboom E."/>
            <person name="Iruegas-Bocardo F."/>
            <person name="Girard G."/>
            <person name="Yanez-Guerra L.A."/>
            <person name="Ramos-Aboites H.E."/>
            <person name="Pernodet J.L."/>
            <person name="Anne J."/>
            <person name="van Wezel G.P."/>
            <person name="Barona-Gomez F."/>
        </authorList>
    </citation>
    <scope>NUCLEOTIDE SEQUENCE [LARGE SCALE GENOMIC DNA]</scope>
    <source>
        <strain evidence="3">1326</strain>
    </source>
</reference>
<gene>
    <name evidence="2" type="ORF">SLI_1689</name>
</gene>
<feature type="region of interest" description="Disordered" evidence="1">
    <location>
        <begin position="1"/>
        <end position="152"/>
    </location>
</feature>
<organism evidence="2 3">
    <name type="scientific">Streptomyces lividans 1326</name>
    <dbReference type="NCBI Taxonomy" id="1200984"/>
    <lineage>
        <taxon>Bacteria</taxon>
        <taxon>Bacillati</taxon>
        <taxon>Actinomycetota</taxon>
        <taxon>Actinomycetes</taxon>
        <taxon>Kitasatosporales</taxon>
        <taxon>Streptomycetaceae</taxon>
        <taxon>Streptomyces</taxon>
    </lineage>
</organism>
<feature type="compositionally biased region" description="Basic residues" evidence="1">
    <location>
        <begin position="141"/>
        <end position="152"/>
    </location>
</feature>